<dbReference type="AlphaFoldDB" id="A0A645FKS0"/>
<dbReference type="EMBL" id="VSSQ01059456">
    <property type="protein sequence ID" value="MPN13014.1"/>
    <property type="molecule type" value="Genomic_DNA"/>
</dbReference>
<reference evidence="1" key="1">
    <citation type="submission" date="2019-08" db="EMBL/GenBank/DDBJ databases">
        <authorList>
            <person name="Kucharzyk K."/>
            <person name="Murdoch R.W."/>
            <person name="Higgins S."/>
            <person name="Loffler F."/>
        </authorList>
    </citation>
    <scope>NUCLEOTIDE SEQUENCE</scope>
</reference>
<comment type="caution">
    <text evidence="1">The sequence shown here is derived from an EMBL/GenBank/DDBJ whole genome shotgun (WGS) entry which is preliminary data.</text>
</comment>
<sequence>MFAVLDYLYGFAWENCAFNWEHNSDFSTIFNQAGSRIFPSQTYDIFAAGNAFVYLAGAVSHLAVQVSDEFLNIGPSFRRHWIAIFAVGIKHSHQGLEGRTGVNRIAKSDFSLQFWVQQISKTIYFHITF</sequence>
<proteinExistence type="predicted"/>
<accession>A0A645FKS0</accession>
<protein>
    <submittedName>
        <fullName evidence="1">Uncharacterized protein</fullName>
    </submittedName>
</protein>
<gene>
    <name evidence="1" type="ORF">SDC9_160334</name>
</gene>
<organism evidence="1">
    <name type="scientific">bioreactor metagenome</name>
    <dbReference type="NCBI Taxonomy" id="1076179"/>
    <lineage>
        <taxon>unclassified sequences</taxon>
        <taxon>metagenomes</taxon>
        <taxon>ecological metagenomes</taxon>
    </lineage>
</organism>
<name>A0A645FKS0_9ZZZZ</name>
<evidence type="ECO:0000313" key="1">
    <source>
        <dbReference type="EMBL" id="MPN13014.1"/>
    </source>
</evidence>